<organism evidence="1 2">
    <name type="scientific">Pristionchus mayeri</name>
    <dbReference type="NCBI Taxonomy" id="1317129"/>
    <lineage>
        <taxon>Eukaryota</taxon>
        <taxon>Metazoa</taxon>
        <taxon>Ecdysozoa</taxon>
        <taxon>Nematoda</taxon>
        <taxon>Chromadorea</taxon>
        <taxon>Rhabditida</taxon>
        <taxon>Rhabditina</taxon>
        <taxon>Diplogasteromorpha</taxon>
        <taxon>Diplogasteroidea</taxon>
        <taxon>Neodiplogasteridae</taxon>
        <taxon>Pristionchus</taxon>
    </lineage>
</organism>
<evidence type="ECO:0000313" key="1">
    <source>
        <dbReference type="EMBL" id="GMR30163.1"/>
    </source>
</evidence>
<dbReference type="Proteomes" id="UP001328107">
    <property type="component" value="Unassembled WGS sequence"/>
</dbReference>
<reference evidence="2" key="1">
    <citation type="submission" date="2022-10" db="EMBL/GenBank/DDBJ databases">
        <title>Genome assembly of Pristionchus species.</title>
        <authorList>
            <person name="Yoshida K."/>
            <person name="Sommer R.J."/>
        </authorList>
    </citation>
    <scope>NUCLEOTIDE SEQUENCE [LARGE SCALE GENOMIC DNA]</scope>
    <source>
        <strain evidence="2">RS5460</strain>
    </source>
</reference>
<accession>A0AAN4Z1E8</accession>
<dbReference type="EMBL" id="BTRK01000001">
    <property type="protein sequence ID" value="GMR30163.1"/>
    <property type="molecule type" value="Genomic_DNA"/>
</dbReference>
<keyword evidence="2" id="KW-1185">Reference proteome</keyword>
<dbReference type="AlphaFoldDB" id="A0AAN4Z1E8"/>
<evidence type="ECO:0000313" key="2">
    <source>
        <dbReference type="Proteomes" id="UP001328107"/>
    </source>
</evidence>
<gene>
    <name evidence="1" type="ORF">PMAYCL1PPCAC_00358</name>
</gene>
<proteinExistence type="predicted"/>
<comment type="caution">
    <text evidence="1">The sequence shown here is derived from an EMBL/GenBank/DDBJ whole genome shotgun (WGS) entry which is preliminary data.</text>
</comment>
<feature type="non-terminal residue" evidence="1">
    <location>
        <position position="1"/>
    </location>
</feature>
<protein>
    <submittedName>
        <fullName evidence="1">Uncharacterized protein</fullName>
    </submittedName>
</protein>
<sequence length="81" mass="9074">VMYPLIILRRALKAAKRMYDMMPKTQPGDKSGEFDHAKSEAGEIFGSHAKCAAATDDEKVRANYEEISGFWLKSMGLFPYG</sequence>
<name>A0AAN4Z1E8_9BILA</name>